<dbReference type="NCBIfam" id="TIGR00229">
    <property type="entry name" value="sensory_box"/>
    <property type="match status" value="5"/>
</dbReference>
<name>A0A1I2NP58_9EURY</name>
<dbReference type="PROSITE" id="PS50113">
    <property type="entry name" value="PAC"/>
    <property type="match status" value="4"/>
</dbReference>
<proteinExistence type="predicted"/>
<feature type="domain" description="PAC" evidence="6">
    <location>
        <begin position="232"/>
        <end position="284"/>
    </location>
</feature>
<dbReference type="InterPro" id="IPR000014">
    <property type="entry name" value="PAS"/>
</dbReference>
<dbReference type="Pfam" id="PF13426">
    <property type="entry name" value="PAS_9"/>
    <property type="match status" value="2"/>
</dbReference>
<evidence type="ECO:0000259" key="5">
    <source>
        <dbReference type="PROSITE" id="PS50112"/>
    </source>
</evidence>
<dbReference type="Proteomes" id="UP000198876">
    <property type="component" value="Unassembled WGS sequence"/>
</dbReference>
<feature type="domain" description="PAS" evidence="5">
    <location>
        <begin position="654"/>
        <end position="723"/>
    </location>
</feature>
<organism evidence="7 8">
    <name type="scientific">Halopelagius inordinatus</name>
    <dbReference type="NCBI Taxonomy" id="553467"/>
    <lineage>
        <taxon>Archaea</taxon>
        <taxon>Methanobacteriati</taxon>
        <taxon>Methanobacteriota</taxon>
        <taxon>Stenosarchaea group</taxon>
        <taxon>Halobacteria</taxon>
        <taxon>Halobacteriales</taxon>
        <taxon>Haloferacaceae</taxon>
    </lineage>
</organism>
<dbReference type="InterPro" id="IPR029016">
    <property type="entry name" value="GAF-like_dom_sf"/>
</dbReference>
<evidence type="ECO:0000313" key="8">
    <source>
        <dbReference type="Proteomes" id="UP000198876"/>
    </source>
</evidence>
<feature type="domain" description="PAC" evidence="6">
    <location>
        <begin position="728"/>
        <end position="779"/>
    </location>
</feature>
<sequence>MANHSETTPEYFRPGGGSSGGGQRFEALADSLSDGVYELDAEDRFVAVNDVAVELSGYRRDEILGEHVSVLFDDDGVSRHEDAVETLRTEEHRIATLELFVETARGETVPCELQCSLLRTDGAFDGTVGVLRDATEDEGVPTDAADRTRVERSLRQREAELRSMVDAAEEYAFFRLDAEGYVESWNAGVERIGGYECDEIIGEHVSTFYTDDAVEDGAPERSLADAAKTDTTTEEGWRVRKDGSRFWAEVTRTAIRDDDGEIEGYATVIRDMSERRERERQLREERDLRNRVFETSPVGIVVFDPEGSPVEANDRVAELFDVPPEAFDDYVLGDKPLFDEEGDRIEFELRPAIRVIETGESVSDQRVRLETRAGGTRWLSINATPLTDDDGTLSYVVATVTDVTQIEEQTRRLSRRRDELESELADVFDRVTDAFYALDGEWRFTHVNERAEELLAREEPELLGSRIWDEFENAANSSFREECERAMATQEPSTFEHYSLSLETWFEVRAYPSETGLSVYFQDIGDRKERQQELEEYETIVETVEDGVCVFDEDGRFSRVNRAYTEITGYDREELVGSHYSLVVDPKTDEEDAKFESAIDASAGGRMEFELLRRDGSVVPAESTYTPLGADGDEHRGVVGVVRDVSDRRERQRELERYEQLVETVWDGIYALDPDGRIVLANEAFCDLTGYDRGELLGQSPTLITSESVNRAANELQAEMIEDPERRGSLQFDIFRKGGETVPVEARFGPYDYSDDRYGRCGVVRDVTDRKQFEEALTALHESSRAFLNAVSDEDVGDIIVDAATDVLDLSGVAVYRYDETDDRLVTDATSVKPDIGTHEFPDSAARDGSLVGHIFTDGEAQYYEDIRDAPVLQVDRRRTSIRNAFGVPMGDYGVLVVGSTETGVLDDRRRELVEVLAANAEAAYARVEHEDELHGRVRQQNVVAELGQRALSNRDTDALLNDAVEAVAETLDMEYCEVFERHPADDTLRLKAGVGWDESLVGSATIDATENSQVSHTLYSQNPVAVEDADAESRFADSDLLTDRGVTSGITVSIGPRDDPWGVLAAHDTDRRSFTERDARFLQSVAYVLSAAIDRRTRERELVSQRTELQKREEALRNAHETIADPSLSFAERIDDLLVGVRKAVGTEYATFSRVQDGEHVFEAIEGPDDSDLRVGDPVPLEQRPNCEHVVVNEQTLVFDDVASDVPESAAESTLDVSCYLGAPVVVGGEVYGTLCFYGTDARDQSFSDWEVTFVDILSNWVGNELERKRDTDRLAALNSLNEVVRETTEAVIEQSTREEIERTVCEALAESESYAFAWLGSVARGTDEVYVRQEAGVENYLDGTTISVDENSPASRGPTGRAFRTQEIQVVRDVMNDPAYESWRPNARAHGYQSAAAIPVVHDGVAYGVLNVYAERPDAFADEEQAVIGQLGEVVGHAIAAVERKRALTSDQLIEIDFEIRDAFADFDVPTTDDVITLDQAVPTDDEYLVYGTATESGIETIEAVVESIPHWESVRVVGEDVGRIRFEVRLDEPPVLTAIAALGGYVEHAEIRDGDYAMTIHLPVGTDIRNAIERVRDIYPSVTVRAQRQIDRTENGSNRIVSALNEELTDRQRSVLESAYFSGFFEWPRESSGQEVANSLDIAAPTFSQHIRSAENKIFKALFEQSSLSR</sequence>
<protein>
    <submittedName>
        <fullName evidence="7">PAS domain S-box-containing protein</fullName>
    </submittedName>
</protein>
<keyword evidence="8" id="KW-1185">Reference proteome</keyword>
<dbReference type="SMART" id="SM00091">
    <property type="entry name" value="PAS"/>
    <property type="match status" value="6"/>
</dbReference>
<dbReference type="GO" id="GO:0006355">
    <property type="term" value="P:regulation of DNA-templated transcription"/>
    <property type="evidence" value="ECO:0007669"/>
    <property type="project" value="InterPro"/>
</dbReference>
<dbReference type="Gene3D" id="3.30.450.20">
    <property type="entry name" value="PAS domain"/>
    <property type="match status" value="6"/>
</dbReference>
<dbReference type="RefSeq" id="WP_177213287.1">
    <property type="nucleotide sequence ID" value="NZ_FOOQ01000001.1"/>
</dbReference>
<evidence type="ECO:0000256" key="2">
    <source>
        <dbReference type="ARBA" id="ARBA00023163"/>
    </source>
</evidence>
<dbReference type="Pfam" id="PF13185">
    <property type="entry name" value="GAF_2"/>
    <property type="match status" value="2"/>
</dbReference>
<keyword evidence="1" id="KW-0805">Transcription regulation</keyword>
<dbReference type="Gene3D" id="3.30.450.40">
    <property type="match status" value="4"/>
</dbReference>
<dbReference type="InterPro" id="IPR035965">
    <property type="entry name" value="PAS-like_dom_sf"/>
</dbReference>
<feature type="domain" description="PAS" evidence="5">
    <location>
        <begin position="21"/>
        <end position="91"/>
    </location>
</feature>
<dbReference type="SUPFAM" id="SSF55785">
    <property type="entry name" value="PYP-like sensor domain (PAS domain)"/>
    <property type="match status" value="6"/>
</dbReference>
<dbReference type="Pfam" id="PF00989">
    <property type="entry name" value="PAS"/>
    <property type="match status" value="1"/>
</dbReference>
<dbReference type="OrthoDB" id="234125at2157"/>
<dbReference type="Pfam" id="PF08448">
    <property type="entry name" value="PAS_4"/>
    <property type="match status" value="3"/>
</dbReference>
<dbReference type="Pfam" id="PF15915">
    <property type="entry name" value="BAT"/>
    <property type="match status" value="1"/>
</dbReference>
<dbReference type="SMART" id="SM00086">
    <property type="entry name" value="PAC"/>
    <property type="match status" value="5"/>
</dbReference>
<dbReference type="InterPro" id="IPR031803">
    <property type="entry name" value="BAT_GAF/HTH-assoc"/>
</dbReference>
<dbReference type="PANTHER" id="PTHR44757:SF2">
    <property type="entry name" value="BIOFILM ARCHITECTURE MAINTENANCE PROTEIN MBAA"/>
    <property type="match status" value="1"/>
</dbReference>
<evidence type="ECO:0000256" key="3">
    <source>
        <dbReference type="SAM" id="Coils"/>
    </source>
</evidence>
<reference evidence="8" key="1">
    <citation type="submission" date="2016-10" db="EMBL/GenBank/DDBJ databases">
        <authorList>
            <person name="Varghese N."/>
            <person name="Submissions S."/>
        </authorList>
    </citation>
    <scope>NUCLEOTIDE SEQUENCE [LARGE SCALE GENOMIC DNA]</scope>
    <source>
        <strain evidence="8">CGMCC 1.7739</strain>
    </source>
</reference>
<dbReference type="InterPro" id="IPR001610">
    <property type="entry name" value="PAC"/>
</dbReference>
<feature type="domain" description="PAS" evidence="5">
    <location>
        <begin position="420"/>
        <end position="490"/>
    </location>
</feature>
<feature type="domain" description="PAS" evidence="5">
    <location>
        <begin position="157"/>
        <end position="212"/>
    </location>
</feature>
<evidence type="ECO:0000259" key="6">
    <source>
        <dbReference type="PROSITE" id="PS50113"/>
    </source>
</evidence>
<dbReference type="SUPFAM" id="SSF55781">
    <property type="entry name" value="GAF domain-like"/>
    <property type="match status" value="4"/>
</dbReference>
<feature type="domain" description="PAS" evidence="5">
    <location>
        <begin position="533"/>
        <end position="602"/>
    </location>
</feature>
<dbReference type="Pfam" id="PF01590">
    <property type="entry name" value="GAF"/>
    <property type="match status" value="2"/>
</dbReference>
<feature type="domain" description="PAC" evidence="6">
    <location>
        <begin position="363"/>
        <end position="415"/>
    </location>
</feature>
<dbReference type="SMART" id="SM00065">
    <property type="entry name" value="GAF"/>
    <property type="match status" value="4"/>
</dbReference>
<dbReference type="STRING" id="553467.SAMN04488063_1255"/>
<evidence type="ECO:0000256" key="1">
    <source>
        <dbReference type="ARBA" id="ARBA00023015"/>
    </source>
</evidence>
<dbReference type="PROSITE" id="PS50112">
    <property type="entry name" value="PAS"/>
    <property type="match status" value="5"/>
</dbReference>
<dbReference type="CDD" id="cd00130">
    <property type="entry name" value="PAS"/>
    <property type="match status" value="6"/>
</dbReference>
<accession>A0A1I2NP58</accession>
<evidence type="ECO:0000256" key="4">
    <source>
        <dbReference type="SAM" id="MobiDB-lite"/>
    </source>
</evidence>
<dbReference type="InterPro" id="IPR052155">
    <property type="entry name" value="Biofilm_reg_signaling"/>
</dbReference>
<dbReference type="EMBL" id="FOOQ01000001">
    <property type="protein sequence ID" value="SFG04800.1"/>
    <property type="molecule type" value="Genomic_DNA"/>
</dbReference>
<dbReference type="InterPro" id="IPR013767">
    <property type="entry name" value="PAS_fold"/>
</dbReference>
<feature type="coiled-coil region" evidence="3">
    <location>
        <begin position="403"/>
        <end position="430"/>
    </location>
</feature>
<gene>
    <name evidence="7" type="ORF">SAMN04488063_1255</name>
</gene>
<dbReference type="PANTHER" id="PTHR44757">
    <property type="entry name" value="DIGUANYLATE CYCLASE DGCP"/>
    <property type="match status" value="1"/>
</dbReference>
<dbReference type="InterPro" id="IPR000700">
    <property type="entry name" value="PAS-assoc_C"/>
</dbReference>
<dbReference type="Pfam" id="PF04967">
    <property type="entry name" value="HTH_10"/>
    <property type="match status" value="1"/>
</dbReference>
<feature type="region of interest" description="Disordered" evidence="4">
    <location>
        <begin position="1"/>
        <end position="24"/>
    </location>
</feature>
<feature type="compositionally biased region" description="Gly residues" evidence="4">
    <location>
        <begin position="14"/>
        <end position="23"/>
    </location>
</feature>
<keyword evidence="3" id="KW-0175">Coiled coil</keyword>
<dbReference type="InterPro" id="IPR013656">
    <property type="entry name" value="PAS_4"/>
</dbReference>
<evidence type="ECO:0000313" key="7">
    <source>
        <dbReference type="EMBL" id="SFG04800.1"/>
    </source>
</evidence>
<feature type="domain" description="PAC" evidence="6">
    <location>
        <begin position="605"/>
        <end position="657"/>
    </location>
</feature>
<keyword evidence="2" id="KW-0804">Transcription</keyword>
<dbReference type="InterPro" id="IPR003018">
    <property type="entry name" value="GAF"/>
</dbReference>
<dbReference type="InterPro" id="IPR007050">
    <property type="entry name" value="HTH_bacterioopsin"/>
</dbReference>